<dbReference type="Proteomes" id="UP000626148">
    <property type="component" value="Unassembled WGS sequence"/>
</dbReference>
<proteinExistence type="predicted"/>
<accession>A0A918NAF0</accession>
<keyword evidence="1" id="KW-0812">Transmembrane</keyword>
<evidence type="ECO:0000256" key="1">
    <source>
        <dbReference type="SAM" id="Phobius"/>
    </source>
</evidence>
<sequence>MDGADCARFDRTIDLKRTMTAPGGINMTTAPASFRLTPGFQRVLMASVFFVGISLLVLSVSALAASLLGLFPVQLNLGIASLLSGVAAIGTALGLAS</sequence>
<feature type="transmembrane region" description="Helical" evidence="1">
    <location>
        <begin position="43"/>
        <end position="71"/>
    </location>
</feature>
<reference evidence="2" key="2">
    <citation type="submission" date="2020-09" db="EMBL/GenBank/DDBJ databases">
        <authorList>
            <person name="Sun Q."/>
            <person name="Kim S."/>
        </authorList>
    </citation>
    <scope>NUCLEOTIDE SEQUENCE</scope>
    <source>
        <strain evidence="2">KCTC 22169</strain>
    </source>
</reference>
<feature type="transmembrane region" description="Helical" evidence="1">
    <location>
        <begin position="77"/>
        <end position="96"/>
    </location>
</feature>
<dbReference type="EMBL" id="BMXR01000004">
    <property type="protein sequence ID" value="GGX53047.1"/>
    <property type="molecule type" value="Genomic_DNA"/>
</dbReference>
<name>A0A918NAF0_9GAMM</name>
<evidence type="ECO:0000313" key="3">
    <source>
        <dbReference type="Proteomes" id="UP000626148"/>
    </source>
</evidence>
<dbReference type="AlphaFoldDB" id="A0A918NAF0"/>
<evidence type="ECO:0000313" key="2">
    <source>
        <dbReference type="EMBL" id="GGX53047.1"/>
    </source>
</evidence>
<keyword evidence="1" id="KW-1133">Transmembrane helix</keyword>
<gene>
    <name evidence="2" type="ORF">GCM10007392_20680</name>
</gene>
<keyword evidence="3" id="KW-1185">Reference proteome</keyword>
<organism evidence="2 3">
    <name type="scientific">Saccharospirillum salsuginis</name>
    <dbReference type="NCBI Taxonomy" id="418750"/>
    <lineage>
        <taxon>Bacteria</taxon>
        <taxon>Pseudomonadati</taxon>
        <taxon>Pseudomonadota</taxon>
        <taxon>Gammaproteobacteria</taxon>
        <taxon>Oceanospirillales</taxon>
        <taxon>Saccharospirillaceae</taxon>
        <taxon>Saccharospirillum</taxon>
    </lineage>
</organism>
<protein>
    <submittedName>
        <fullName evidence="2">Uncharacterized protein</fullName>
    </submittedName>
</protein>
<comment type="caution">
    <text evidence="2">The sequence shown here is derived from an EMBL/GenBank/DDBJ whole genome shotgun (WGS) entry which is preliminary data.</text>
</comment>
<keyword evidence="1" id="KW-0472">Membrane</keyword>
<reference evidence="2" key="1">
    <citation type="journal article" date="2014" name="Int. J. Syst. Evol. Microbiol.">
        <title>Complete genome sequence of Corynebacterium casei LMG S-19264T (=DSM 44701T), isolated from a smear-ripened cheese.</title>
        <authorList>
            <consortium name="US DOE Joint Genome Institute (JGI-PGF)"/>
            <person name="Walter F."/>
            <person name="Albersmeier A."/>
            <person name="Kalinowski J."/>
            <person name="Ruckert C."/>
        </authorList>
    </citation>
    <scope>NUCLEOTIDE SEQUENCE</scope>
    <source>
        <strain evidence="2">KCTC 22169</strain>
    </source>
</reference>